<dbReference type="EMBL" id="CM002873">
    <property type="protein sequence ID" value="KFK34505.1"/>
    <property type="molecule type" value="Genomic_DNA"/>
</dbReference>
<protein>
    <submittedName>
        <fullName evidence="1">Uncharacterized protein</fullName>
    </submittedName>
</protein>
<evidence type="ECO:0000313" key="1">
    <source>
        <dbReference type="EMBL" id="KFK34505.1"/>
    </source>
</evidence>
<gene>
    <name evidence="1" type="ordered locus">AALP_Aa5g154300</name>
</gene>
<keyword evidence="2" id="KW-1185">Reference proteome</keyword>
<sequence>MMVGSLAMLFSVKISPDMWLFAHSSTSKVIGSDGSTRSACRVSCFRTSGPS</sequence>
<name>A0A087GXA3_ARAAL</name>
<dbReference type="Gramene" id="KFK34505">
    <property type="protein sequence ID" value="KFK34505"/>
    <property type="gene ID" value="AALP_AA5G154300"/>
</dbReference>
<dbReference type="Proteomes" id="UP000029120">
    <property type="component" value="Chromosome 5"/>
</dbReference>
<organism evidence="1 2">
    <name type="scientific">Arabis alpina</name>
    <name type="common">Alpine rock-cress</name>
    <dbReference type="NCBI Taxonomy" id="50452"/>
    <lineage>
        <taxon>Eukaryota</taxon>
        <taxon>Viridiplantae</taxon>
        <taxon>Streptophyta</taxon>
        <taxon>Embryophyta</taxon>
        <taxon>Tracheophyta</taxon>
        <taxon>Spermatophyta</taxon>
        <taxon>Magnoliopsida</taxon>
        <taxon>eudicotyledons</taxon>
        <taxon>Gunneridae</taxon>
        <taxon>Pentapetalae</taxon>
        <taxon>rosids</taxon>
        <taxon>malvids</taxon>
        <taxon>Brassicales</taxon>
        <taxon>Brassicaceae</taxon>
        <taxon>Arabideae</taxon>
        <taxon>Arabis</taxon>
    </lineage>
</organism>
<proteinExistence type="predicted"/>
<accession>A0A087GXA3</accession>
<reference evidence="2" key="1">
    <citation type="journal article" date="2015" name="Nat. Plants">
        <title>Genome expansion of Arabis alpina linked with retrotransposition and reduced symmetric DNA methylation.</title>
        <authorList>
            <person name="Willing E.M."/>
            <person name="Rawat V."/>
            <person name="Mandakova T."/>
            <person name="Maumus F."/>
            <person name="James G.V."/>
            <person name="Nordstroem K.J."/>
            <person name="Becker C."/>
            <person name="Warthmann N."/>
            <person name="Chica C."/>
            <person name="Szarzynska B."/>
            <person name="Zytnicki M."/>
            <person name="Albani M.C."/>
            <person name="Kiefer C."/>
            <person name="Bergonzi S."/>
            <person name="Castaings L."/>
            <person name="Mateos J.L."/>
            <person name="Berns M.C."/>
            <person name="Bujdoso N."/>
            <person name="Piofczyk T."/>
            <person name="de Lorenzo L."/>
            <person name="Barrero-Sicilia C."/>
            <person name="Mateos I."/>
            <person name="Piednoel M."/>
            <person name="Hagmann J."/>
            <person name="Chen-Min-Tao R."/>
            <person name="Iglesias-Fernandez R."/>
            <person name="Schuster S.C."/>
            <person name="Alonso-Blanco C."/>
            <person name="Roudier F."/>
            <person name="Carbonero P."/>
            <person name="Paz-Ares J."/>
            <person name="Davis S.J."/>
            <person name="Pecinka A."/>
            <person name="Quesneville H."/>
            <person name="Colot V."/>
            <person name="Lysak M.A."/>
            <person name="Weigel D."/>
            <person name="Coupland G."/>
            <person name="Schneeberger K."/>
        </authorList>
    </citation>
    <scope>NUCLEOTIDE SEQUENCE [LARGE SCALE GENOMIC DNA]</scope>
    <source>
        <strain evidence="2">cv. Pajares</strain>
    </source>
</reference>
<evidence type="ECO:0000313" key="2">
    <source>
        <dbReference type="Proteomes" id="UP000029120"/>
    </source>
</evidence>
<dbReference type="AlphaFoldDB" id="A0A087GXA3"/>